<organism evidence="3 4">
    <name type="scientific">Paenibacillus azoreducens</name>
    <dbReference type="NCBI Taxonomy" id="116718"/>
    <lineage>
        <taxon>Bacteria</taxon>
        <taxon>Bacillati</taxon>
        <taxon>Bacillota</taxon>
        <taxon>Bacilli</taxon>
        <taxon>Bacillales</taxon>
        <taxon>Paenibacillaceae</taxon>
        <taxon>Paenibacillus</taxon>
    </lineage>
</organism>
<dbReference type="Pfam" id="PF13478">
    <property type="entry name" value="XdhC_C"/>
    <property type="match status" value="1"/>
</dbReference>
<proteinExistence type="predicted"/>
<sequence length="335" mass="36898">MRAVFEAILNMMAKKEDCVLVTVAQSFGSAPREAGARMLVGKEGRLLGTIGGGMIEHRSEELAIEALFAEKTSLKKFTLAPNDAEDLGMICGGRVEVLFQFLNHQDECFNQICEAALTQINAHKDAWLITKLTGDVVESGFYSEATGFLRLEVPVAQLQNKRMDWKEGASRYYTEPVSQSGKVYIFGGGHVAQALVPVLAPLDFYTVVYDDRPVFLTKEFFPEANEFVLGSFDDIGQKISLTKQDYVVVMTRKHKTDFALEVQLLKTPAYYIGVIGSKHKVALQQERLQGLGFAKEEIARLTMPIGIAIQAETPAEIAISIAGQLIQKRAQQGGA</sequence>
<dbReference type="AlphaFoldDB" id="A0A919YBA6"/>
<dbReference type="Proteomes" id="UP000682811">
    <property type="component" value="Unassembled WGS sequence"/>
</dbReference>
<dbReference type="InterPro" id="IPR027051">
    <property type="entry name" value="XdhC_Rossmann_dom"/>
</dbReference>
<protein>
    <recommendedName>
        <fullName evidence="5">XdhC/CoxI family protein</fullName>
    </recommendedName>
</protein>
<dbReference type="PANTHER" id="PTHR30388:SF6">
    <property type="entry name" value="XANTHINE DEHYDROGENASE SUBUNIT A-RELATED"/>
    <property type="match status" value="1"/>
</dbReference>
<keyword evidence="4" id="KW-1185">Reference proteome</keyword>
<feature type="domain" description="XdhC Rossmann" evidence="2">
    <location>
        <begin position="183"/>
        <end position="325"/>
    </location>
</feature>
<accession>A0A919YBA6</accession>
<evidence type="ECO:0000313" key="4">
    <source>
        <dbReference type="Proteomes" id="UP000682811"/>
    </source>
</evidence>
<feature type="domain" description="XdhC- CoxI" evidence="1">
    <location>
        <begin position="13"/>
        <end position="76"/>
    </location>
</feature>
<dbReference type="InterPro" id="IPR052698">
    <property type="entry name" value="MoCofactor_Util/Proc"/>
</dbReference>
<dbReference type="Pfam" id="PF02625">
    <property type="entry name" value="XdhC_CoxI"/>
    <property type="match status" value="1"/>
</dbReference>
<reference evidence="3 4" key="1">
    <citation type="submission" date="2021-03" db="EMBL/GenBank/DDBJ databases">
        <title>Antimicrobial resistance genes in bacteria isolated from Japanese honey, and their potential for conferring macrolide and lincosamide resistance in the American foulbrood pathogen Paenibacillus larvae.</title>
        <authorList>
            <person name="Okamoto M."/>
            <person name="Kumagai M."/>
            <person name="Kanamori H."/>
            <person name="Takamatsu D."/>
        </authorList>
    </citation>
    <scope>NUCLEOTIDE SEQUENCE [LARGE SCALE GENOMIC DNA]</scope>
    <source>
        <strain evidence="3 4">J34TS1</strain>
    </source>
</reference>
<gene>
    <name evidence="3" type="ORF">J34TS1_28120</name>
</gene>
<evidence type="ECO:0008006" key="5">
    <source>
        <dbReference type="Google" id="ProtNLM"/>
    </source>
</evidence>
<dbReference type="Gene3D" id="3.40.50.720">
    <property type="entry name" value="NAD(P)-binding Rossmann-like Domain"/>
    <property type="match status" value="1"/>
</dbReference>
<evidence type="ECO:0000259" key="2">
    <source>
        <dbReference type="Pfam" id="PF13478"/>
    </source>
</evidence>
<evidence type="ECO:0000313" key="3">
    <source>
        <dbReference type="EMBL" id="GIO48047.1"/>
    </source>
</evidence>
<dbReference type="RefSeq" id="WP_212978774.1">
    <property type="nucleotide sequence ID" value="NZ_AP025343.1"/>
</dbReference>
<dbReference type="InterPro" id="IPR003777">
    <property type="entry name" value="XdhC_CoxI"/>
</dbReference>
<name>A0A919YBA6_9BACL</name>
<comment type="caution">
    <text evidence="3">The sequence shown here is derived from an EMBL/GenBank/DDBJ whole genome shotgun (WGS) entry which is preliminary data.</text>
</comment>
<evidence type="ECO:0000259" key="1">
    <source>
        <dbReference type="Pfam" id="PF02625"/>
    </source>
</evidence>
<dbReference type="PANTHER" id="PTHR30388">
    <property type="entry name" value="ALDEHYDE OXIDOREDUCTASE MOLYBDENUM COFACTOR ASSEMBLY PROTEIN"/>
    <property type="match status" value="1"/>
</dbReference>
<dbReference type="EMBL" id="BORT01000011">
    <property type="protein sequence ID" value="GIO48047.1"/>
    <property type="molecule type" value="Genomic_DNA"/>
</dbReference>